<evidence type="ECO:0000313" key="3">
    <source>
        <dbReference type="Proteomes" id="UP000186583"/>
    </source>
</evidence>
<dbReference type="PANTHER" id="PTHR42695:SF5">
    <property type="entry name" value="GLUTAMINE AMIDOTRANSFERASE YLR126C-RELATED"/>
    <property type="match status" value="1"/>
</dbReference>
<dbReference type="Pfam" id="PF00117">
    <property type="entry name" value="GATase"/>
    <property type="match status" value="1"/>
</dbReference>
<dbReference type="GO" id="GO:0005829">
    <property type="term" value="C:cytosol"/>
    <property type="evidence" value="ECO:0007669"/>
    <property type="project" value="TreeGrafter"/>
</dbReference>
<dbReference type="STRING" id="708187.A0A1Q8RHF6"/>
<dbReference type="InterPro" id="IPR044992">
    <property type="entry name" value="ChyE-like"/>
</dbReference>
<dbReference type="EMBL" id="MPGH01000199">
    <property type="protein sequence ID" value="OLN83749.1"/>
    <property type="molecule type" value="Genomic_DNA"/>
</dbReference>
<dbReference type="SUPFAM" id="SSF52317">
    <property type="entry name" value="Class I glutamine amidotransferase-like"/>
    <property type="match status" value="1"/>
</dbReference>
<keyword evidence="2" id="KW-0808">Transferase</keyword>
<proteinExistence type="predicted"/>
<accession>A0A1Q8RHF6</accession>
<sequence length="246" mass="28066">MGSMPTTTPLRVAIVKSYELDEPKHRGMALSFKENVLAYVPDAIVNIYRPLREEKLPNPEDYHLIIISGGLGNFCQDVYEPWVYTTLEWIREVVARQQVTRTRLVGVCWGHQAIAKALSGTIGMFEHPRVGVEELTLNEKGKQFFGKDKLKITKFHRRFVKDAPAGFKPLAHDNEILAADSGLVLSFQGHPEIYGELTRQFFEHDIAYYSASFKTEEDLQRYYAEMSSSRDDSKVIFSKLMAWAAS</sequence>
<dbReference type="Proteomes" id="UP000186583">
    <property type="component" value="Unassembled WGS sequence"/>
</dbReference>
<name>A0A1Q8RHF6_9PEZI</name>
<comment type="caution">
    <text evidence="2">The sequence shown here is derived from an EMBL/GenBank/DDBJ whole genome shotgun (WGS) entry which is preliminary data.</text>
</comment>
<dbReference type="GO" id="GO:0016740">
    <property type="term" value="F:transferase activity"/>
    <property type="evidence" value="ECO:0007669"/>
    <property type="project" value="UniProtKB-KW"/>
</dbReference>
<dbReference type="Gene3D" id="3.40.50.880">
    <property type="match status" value="1"/>
</dbReference>
<gene>
    <name evidence="2" type="ORF">CCHL11_08745</name>
</gene>
<dbReference type="AlphaFoldDB" id="A0A1Q8RHF6"/>
<dbReference type="PANTHER" id="PTHR42695">
    <property type="entry name" value="GLUTAMINE AMIDOTRANSFERASE YLR126C-RELATED"/>
    <property type="match status" value="1"/>
</dbReference>
<organism evidence="2 3">
    <name type="scientific">Colletotrichum chlorophyti</name>
    <dbReference type="NCBI Taxonomy" id="708187"/>
    <lineage>
        <taxon>Eukaryota</taxon>
        <taxon>Fungi</taxon>
        <taxon>Dikarya</taxon>
        <taxon>Ascomycota</taxon>
        <taxon>Pezizomycotina</taxon>
        <taxon>Sordariomycetes</taxon>
        <taxon>Hypocreomycetidae</taxon>
        <taxon>Glomerellales</taxon>
        <taxon>Glomerellaceae</taxon>
        <taxon>Colletotrichum</taxon>
    </lineage>
</organism>
<dbReference type="InterPro" id="IPR029062">
    <property type="entry name" value="Class_I_gatase-like"/>
</dbReference>
<dbReference type="OrthoDB" id="92161at2759"/>
<dbReference type="PROSITE" id="PS51273">
    <property type="entry name" value="GATASE_TYPE_1"/>
    <property type="match status" value="1"/>
</dbReference>
<dbReference type="InterPro" id="IPR017926">
    <property type="entry name" value="GATASE"/>
</dbReference>
<evidence type="ECO:0000313" key="2">
    <source>
        <dbReference type="EMBL" id="OLN83749.1"/>
    </source>
</evidence>
<feature type="domain" description="Glutamine amidotransferase" evidence="1">
    <location>
        <begin position="44"/>
        <end position="198"/>
    </location>
</feature>
<dbReference type="GO" id="GO:0005634">
    <property type="term" value="C:nucleus"/>
    <property type="evidence" value="ECO:0007669"/>
    <property type="project" value="TreeGrafter"/>
</dbReference>
<keyword evidence="3" id="KW-1185">Reference proteome</keyword>
<keyword evidence="2" id="KW-0315">Glutamine amidotransferase</keyword>
<protein>
    <submittedName>
        <fullName evidence="2">Putative glutamine amidotransferase-like protein C13C5.04-like protein 2</fullName>
    </submittedName>
</protein>
<reference evidence="2 3" key="1">
    <citation type="submission" date="2016-11" db="EMBL/GenBank/DDBJ databases">
        <title>Draft Genome Assembly of Colletotrichum chlorophyti a pathogen of herbaceous plants.</title>
        <authorList>
            <person name="Gan P."/>
            <person name="Narusaka M."/>
            <person name="Tsushima A."/>
            <person name="Narusaka Y."/>
            <person name="Takano Y."/>
            <person name="Shirasu K."/>
        </authorList>
    </citation>
    <scope>NUCLEOTIDE SEQUENCE [LARGE SCALE GENOMIC DNA]</scope>
    <source>
        <strain evidence="2 3">NTL11</strain>
    </source>
</reference>
<evidence type="ECO:0000259" key="1">
    <source>
        <dbReference type="Pfam" id="PF00117"/>
    </source>
</evidence>